<name>A0A919XYP0_9BACL</name>
<organism evidence="1 2">
    <name type="scientific">Paenibacillus apis</name>
    <dbReference type="NCBI Taxonomy" id="1792174"/>
    <lineage>
        <taxon>Bacteria</taxon>
        <taxon>Bacillati</taxon>
        <taxon>Bacillota</taxon>
        <taxon>Bacilli</taxon>
        <taxon>Bacillales</taxon>
        <taxon>Paenibacillaceae</taxon>
        <taxon>Paenibacillus</taxon>
    </lineage>
</organism>
<evidence type="ECO:0000313" key="1">
    <source>
        <dbReference type="EMBL" id="GIO41751.1"/>
    </source>
</evidence>
<evidence type="ECO:0000313" key="2">
    <source>
        <dbReference type="Proteomes" id="UP000678895"/>
    </source>
</evidence>
<dbReference type="Proteomes" id="UP000678895">
    <property type="component" value="Unassembled WGS sequence"/>
</dbReference>
<accession>A0A919XYP0</accession>
<keyword evidence="2" id="KW-1185">Reference proteome</keyword>
<comment type="caution">
    <text evidence="1">The sequence shown here is derived from an EMBL/GenBank/DDBJ whole genome shotgun (WGS) entry which is preliminary data.</text>
</comment>
<protein>
    <submittedName>
        <fullName evidence="1">Uncharacterized protein</fullName>
    </submittedName>
</protein>
<sequence length="50" mass="6079">MELDYTPARKRIGEHATDFVFKDKERKTFILRHWEMLLFTLLNSLIRGKI</sequence>
<reference evidence="1" key="1">
    <citation type="submission" date="2021-03" db="EMBL/GenBank/DDBJ databases">
        <title>Antimicrobial resistance genes in bacteria isolated from Japanese honey, and their potential for conferring macrolide and lincosamide resistance in the American foulbrood pathogen Paenibacillus larvae.</title>
        <authorList>
            <person name="Okamoto M."/>
            <person name="Kumagai M."/>
            <person name="Kanamori H."/>
            <person name="Takamatsu D."/>
        </authorList>
    </citation>
    <scope>NUCLEOTIDE SEQUENCE</scope>
    <source>
        <strain evidence="1">J41TS4</strain>
    </source>
</reference>
<dbReference type="EMBL" id="BORS01000004">
    <property type="protein sequence ID" value="GIO41751.1"/>
    <property type="molecule type" value="Genomic_DNA"/>
</dbReference>
<proteinExistence type="predicted"/>
<dbReference type="RefSeq" id="WP_301626119.1">
    <property type="nucleotide sequence ID" value="NZ_BORS01000004.1"/>
</dbReference>
<dbReference type="AlphaFoldDB" id="A0A919XYP0"/>
<gene>
    <name evidence="1" type="ORF">J41TS4_15090</name>
</gene>